<reference evidence="1" key="1">
    <citation type="thesis" date="2020" institute="ProQuest LLC" country="789 East Eisenhower Parkway, Ann Arbor, MI, USA">
        <title>Comparative Genomics and Chromosome Evolution.</title>
        <authorList>
            <person name="Mudd A.B."/>
        </authorList>
    </citation>
    <scope>NUCLEOTIDE SEQUENCE</scope>
    <source>
        <strain evidence="1">237g6f4</strain>
        <tissue evidence="1">Blood</tissue>
    </source>
</reference>
<name>A0AAV6YC81_ENGPU</name>
<comment type="caution">
    <text evidence="1">The sequence shown here is derived from an EMBL/GenBank/DDBJ whole genome shotgun (WGS) entry which is preliminary data.</text>
</comment>
<dbReference type="Proteomes" id="UP000824782">
    <property type="component" value="Unassembled WGS sequence"/>
</dbReference>
<sequence>MVPPYIGITLQNMGEYLDLQAESYLLTLCNHLHIEKLKYNQNSSKITCNVQIHKVQIGGWDSLHPQARGPDPSSIPQCIVASWQPPGTELSWTCSQCPCTWIQT</sequence>
<keyword evidence="2" id="KW-1185">Reference proteome</keyword>
<proteinExistence type="predicted"/>
<evidence type="ECO:0000313" key="2">
    <source>
        <dbReference type="Proteomes" id="UP000824782"/>
    </source>
</evidence>
<accession>A0AAV6YC81</accession>
<dbReference type="EMBL" id="WNYA01076635">
    <property type="protein sequence ID" value="KAG8535159.1"/>
    <property type="molecule type" value="Genomic_DNA"/>
</dbReference>
<protein>
    <submittedName>
        <fullName evidence="1">Uncharacterized protein</fullName>
    </submittedName>
</protein>
<gene>
    <name evidence="1" type="ORF">GDO81_029294</name>
</gene>
<evidence type="ECO:0000313" key="1">
    <source>
        <dbReference type="EMBL" id="KAG8535159.1"/>
    </source>
</evidence>
<organism evidence="1 2">
    <name type="scientific">Engystomops pustulosus</name>
    <name type="common">Tungara frog</name>
    <name type="synonym">Physalaemus pustulosus</name>
    <dbReference type="NCBI Taxonomy" id="76066"/>
    <lineage>
        <taxon>Eukaryota</taxon>
        <taxon>Metazoa</taxon>
        <taxon>Chordata</taxon>
        <taxon>Craniata</taxon>
        <taxon>Vertebrata</taxon>
        <taxon>Euteleostomi</taxon>
        <taxon>Amphibia</taxon>
        <taxon>Batrachia</taxon>
        <taxon>Anura</taxon>
        <taxon>Neobatrachia</taxon>
        <taxon>Hyloidea</taxon>
        <taxon>Leptodactylidae</taxon>
        <taxon>Leiuperinae</taxon>
        <taxon>Engystomops</taxon>
    </lineage>
</organism>
<dbReference type="AlphaFoldDB" id="A0AAV6YC81"/>